<dbReference type="PANTHER" id="PTHR44858:SF1">
    <property type="entry name" value="UDP-N-ACETYLGLUCOSAMINE--PEPTIDE N-ACETYLGLUCOSAMINYLTRANSFERASE SPINDLY-RELATED"/>
    <property type="match status" value="1"/>
</dbReference>
<dbReference type="Gramene" id="NC4G0047660.1">
    <property type="protein sequence ID" value="NC4G0047660.1:cds"/>
    <property type="gene ID" value="NC4G0047660"/>
</dbReference>
<dbReference type="PROSITE" id="PS50293">
    <property type="entry name" value="TPR_REGION"/>
    <property type="match status" value="1"/>
</dbReference>
<keyword evidence="2 3" id="KW-0802">TPR repeat</keyword>
<reference evidence="5" key="1">
    <citation type="submission" date="2019-09" db="EMBL/GenBank/DDBJ databases">
        <authorList>
            <person name="Zhang L."/>
        </authorList>
    </citation>
    <scope>NUCLEOTIDE SEQUENCE</scope>
</reference>
<keyword evidence="1" id="KW-0677">Repeat</keyword>
<organism evidence="5">
    <name type="scientific">Nymphaea colorata</name>
    <name type="common">pocket water lily</name>
    <dbReference type="NCBI Taxonomy" id="210225"/>
    <lineage>
        <taxon>Eukaryota</taxon>
        <taxon>Viridiplantae</taxon>
        <taxon>Streptophyta</taxon>
        <taxon>Embryophyta</taxon>
        <taxon>Tracheophyta</taxon>
        <taxon>Spermatophyta</taxon>
        <taxon>Magnoliopsida</taxon>
        <taxon>Nymphaeales</taxon>
        <taxon>Nymphaeaceae</taxon>
        <taxon>Nymphaea</taxon>
    </lineage>
</organism>
<dbReference type="InterPro" id="IPR019734">
    <property type="entry name" value="TPR_rpt"/>
</dbReference>
<evidence type="ECO:0000256" key="1">
    <source>
        <dbReference type="ARBA" id="ARBA00022737"/>
    </source>
</evidence>
<dbReference type="Pfam" id="PF13432">
    <property type="entry name" value="TPR_16"/>
    <property type="match status" value="1"/>
</dbReference>
<protein>
    <submittedName>
        <fullName evidence="5">Uncharacterized protein</fullName>
    </submittedName>
</protein>
<accession>A0A5K1CGH3</accession>
<dbReference type="Gene3D" id="1.25.40.10">
    <property type="entry name" value="Tetratricopeptide repeat domain"/>
    <property type="match status" value="2"/>
</dbReference>
<dbReference type="EMBL" id="LR721782">
    <property type="protein sequence ID" value="VVW26726.1"/>
    <property type="molecule type" value="Genomic_DNA"/>
</dbReference>
<evidence type="ECO:0000256" key="3">
    <source>
        <dbReference type="PROSITE-ProRule" id="PRU00339"/>
    </source>
</evidence>
<dbReference type="SMART" id="SM00028">
    <property type="entry name" value="TPR"/>
    <property type="match status" value="1"/>
</dbReference>
<dbReference type="SUPFAM" id="SSF48452">
    <property type="entry name" value="TPR-like"/>
    <property type="match status" value="1"/>
</dbReference>
<dbReference type="AlphaFoldDB" id="A0A5K1CGH3"/>
<evidence type="ECO:0000256" key="2">
    <source>
        <dbReference type="ARBA" id="ARBA00022803"/>
    </source>
</evidence>
<feature type="region of interest" description="Disordered" evidence="4">
    <location>
        <begin position="144"/>
        <end position="165"/>
    </location>
</feature>
<feature type="compositionally biased region" description="Low complexity" evidence="4">
    <location>
        <begin position="144"/>
        <end position="157"/>
    </location>
</feature>
<feature type="repeat" description="TPR" evidence="3">
    <location>
        <begin position="184"/>
        <end position="217"/>
    </location>
</feature>
<sequence length="232" mass="24917">MGTMELVVQAGVVVLALLLVAFMNRLPGRGLASILRSRSRTRVQAKRHFVQGAQHLARARAAPAHSSTARSLARDAIDEADRAIALDPRDAASHILKALALDIQGHRSAALRSLDAALLPPAVRSLSAQEKGDAFYKRADLLLSSSSSPPPSSSSSSTQGIRRRKIDSAVSDLQEAVKLSPKNVRAFCLLGSCYERKGMVDEARQAFEDALQVDPLFAEAKEGIERLSEKAA</sequence>
<gene>
    <name evidence="5" type="ORF">NYM_LOCUS17415</name>
</gene>
<dbReference type="PROSITE" id="PS50005">
    <property type="entry name" value="TPR"/>
    <property type="match status" value="1"/>
</dbReference>
<dbReference type="InterPro" id="IPR050498">
    <property type="entry name" value="Ycf3"/>
</dbReference>
<dbReference type="OrthoDB" id="1870799at2759"/>
<name>A0A5K1CGH3_9MAGN</name>
<dbReference type="PANTHER" id="PTHR44858">
    <property type="entry name" value="TETRATRICOPEPTIDE REPEAT PROTEIN 6"/>
    <property type="match status" value="1"/>
</dbReference>
<evidence type="ECO:0000256" key="4">
    <source>
        <dbReference type="SAM" id="MobiDB-lite"/>
    </source>
</evidence>
<dbReference type="OMA" id="TNQANSH"/>
<dbReference type="InterPro" id="IPR011990">
    <property type="entry name" value="TPR-like_helical_dom_sf"/>
</dbReference>
<evidence type="ECO:0000313" key="5">
    <source>
        <dbReference type="EMBL" id="VVW26726.1"/>
    </source>
</evidence>
<proteinExistence type="predicted"/>